<keyword evidence="1" id="KW-1015">Disulfide bond</keyword>
<dbReference type="InterPro" id="IPR011043">
    <property type="entry name" value="Gal_Oxase/kelch_b-propeller"/>
</dbReference>
<dbReference type="InterPro" id="IPR009030">
    <property type="entry name" value="Growth_fac_rcpt_cys_sf"/>
</dbReference>
<evidence type="ECO:0000313" key="4">
    <source>
        <dbReference type="EMBL" id="AAS21442.1"/>
    </source>
</evidence>
<accession>Q675S4</accession>
<dbReference type="PROSITE" id="PS50923">
    <property type="entry name" value="SUSHI"/>
    <property type="match status" value="1"/>
</dbReference>
<comment type="caution">
    <text evidence="2">Lacks conserved residue(s) required for the propagation of feature annotation.</text>
</comment>
<dbReference type="InterPro" id="IPR052798">
    <property type="entry name" value="Giardia_VSA"/>
</dbReference>
<evidence type="ECO:0000256" key="1">
    <source>
        <dbReference type="ARBA" id="ARBA00023157"/>
    </source>
</evidence>
<dbReference type="SMART" id="SM01411">
    <property type="entry name" value="Ephrin_rec_like"/>
    <property type="match status" value="6"/>
</dbReference>
<protein>
    <submittedName>
        <fullName evidence="4">QI74 protein-like protein</fullName>
    </submittedName>
</protein>
<keyword evidence="2" id="KW-0768">Sushi</keyword>
<evidence type="ECO:0000259" key="3">
    <source>
        <dbReference type="PROSITE" id="PS50923"/>
    </source>
</evidence>
<dbReference type="PANTHER" id="PTHR23275">
    <property type="entry name" value="CABRIOLET.-RELATED"/>
    <property type="match status" value="1"/>
</dbReference>
<dbReference type="AlphaFoldDB" id="Q675S4"/>
<dbReference type="InterPro" id="IPR000436">
    <property type="entry name" value="Sushi_SCR_CCP_dom"/>
</dbReference>
<dbReference type="SUPFAM" id="SSF50965">
    <property type="entry name" value="Galactose oxidase, central domain"/>
    <property type="match status" value="1"/>
</dbReference>
<dbReference type="PANTHER" id="PTHR23275:SF100">
    <property type="entry name" value="EGF-LIKE DOMAIN-CONTAINING PROTEIN"/>
    <property type="match status" value="1"/>
</dbReference>
<sequence length="1072" mass="120990">MRLRETLLLGVATANEWSSKWNPWNCPSSCKEQLTSFAFDCDSNTPLLEEYLSETCSINDYNSPTTGSASTGQSCFFCPCKEMPFVQCSKDINDLITTSDGQRCYGNVGDDICSCSKSFEEAQEHESRCVPGVSCFYDALKMDDRADYQCLAVSSDLDLVQNKVNFATSCSQNLIGHIAGYLADPNFYKPTPSDPFNEENAATIAGVSRHLTHHVDFHREIFSKRNTEDELNDLPDPFAAQDFWYSLGRSSGVTNDILHTTDNTLQNLRGKVSTAYASLNRLRKIKQEKCPDRVCKCEPGYNWDPVAKECVNCGFGFEWNSETNECVKCEEGYDQQNAVCIYCQDYYEWVGVCRKCLEDWDPETRRCVYCPDGQAWDDASKTCYDCPEGWNEITRECEFCYENSNPEDFWSEAEGKCVLCPPGSEHNYDNYGECVRCDEGYDANSKRCYECPIGYFWNGIICVKCSEGYDEDGCIYCEDGSVWDPEAEECQECPEYWDPVYNECKSCKEMYGSESYWDPIAEKCVFCPINHELNYETGECKRCEEGWNDSTRRCLYCNDGYEWNGYGCVKCPEGWDPITRDCVYCDPYEEWNPTNMLCQPCPEDWDELYGCVPCPDNSFWNPETLECEVINTDCGEGYEWNGVECVPCPEDWNSIDGCVPCQEDYPWNPIIQECQFARITNNIETLLVIGGEGDSNQYAQRTDAFIYCANDTTADHVEFDRDVVTNAYQSDLIANSASLRVDYRSELQRLVFGGRFQPKQVRSIFPKGRHGDSRGLRMEPLNVALGEDYTPEAWEIPSSTSPDFNGNAVPEFGKLQHEGVTCADYTVCARRNFLIGGEITGTTKSSSILEWNESGFISGQKSLVYGRANTAAVSGKNHLCNGVFIIAGEGNTQIGGSAQFGAVTSTECFDGTTSRVIPEMDIGNIFSGLYQHSAVIVQKDNQSGDDIWVLGGIASARNGGSSSNTDLIFQFRHLDSQWIKAGTLMRRVAGLKSFVTYPRSNGIDEFGEFNIFTVGGEGGIDIPMQRCDQYGYCYKVETETYNNRHDHSILVFRSNEFNLNDLPYYEEHCPDL</sequence>
<reference evidence="4" key="2">
    <citation type="journal article" date="2005" name="Curr. Biol.">
        <title>Remodelling of the homeobox gene complement in the tunicate Oikopleura dioica.</title>
        <authorList>
            <person name="Edvardsen R.B."/>
            <person name="Seo H.C."/>
            <person name="Jensen M.F."/>
            <person name="Mialon A."/>
            <person name="Mikhaleva J."/>
            <person name="Bjordal M."/>
            <person name="Cartry J."/>
            <person name="Reinhardt R."/>
            <person name="Weissenbach J."/>
            <person name="Wincker P."/>
            <person name="Chourrout D."/>
        </authorList>
    </citation>
    <scope>NUCLEOTIDE SEQUENCE</scope>
</reference>
<reference evidence="4" key="1">
    <citation type="journal article" date="2004" name="Nature">
        <title>Hox cluster disintegration with persistent anteroposterior order of expression in Oikopleura dioica.</title>
        <authorList>
            <person name="Seo H.C."/>
            <person name="Edvardsen R.B."/>
            <person name="Maeland A.D."/>
            <person name="Bjordal M."/>
            <person name="Jensen M.F."/>
            <person name="Hansen A."/>
            <person name="Flaat M."/>
            <person name="Weissenbach J."/>
            <person name="Lehrach H."/>
            <person name="Wincker P."/>
            <person name="Reinhardt R."/>
            <person name="Chourrout D."/>
        </authorList>
    </citation>
    <scope>NUCLEOTIDE SEQUENCE</scope>
</reference>
<proteinExistence type="predicted"/>
<gene>
    <name evidence="4" type="ORF">005-19</name>
</gene>
<evidence type="ECO:0000256" key="2">
    <source>
        <dbReference type="PROSITE-ProRule" id="PRU00302"/>
    </source>
</evidence>
<organism evidence="4">
    <name type="scientific">Oikopleura dioica</name>
    <name type="common">Tunicate</name>
    <dbReference type="NCBI Taxonomy" id="34765"/>
    <lineage>
        <taxon>Eukaryota</taxon>
        <taxon>Metazoa</taxon>
        <taxon>Chordata</taxon>
        <taxon>Tunicata</taxon>
        <taxon>Appendicularia</taxon>
        <taxon>Copelata</taxon>
        <taxon>Oikopleuridae</taxon>
        <taxon>Oikopleura</taxon>
    </lineage>
</organism>
<dbReference type="EMBL" id="AY449461">
    <property type="protein sequence ID" value="AAS21442.1"/>
    <property type="molecule type" value="Genomic_DNA"/>
</dbReference>
<feature type="domain" description="Sushi" evidence="3">
    <location>
        <begin position="435"/>
        <end position="492"/>
    </location>
</feature>
<dbReference type="SUPFAM" id="SSF57184">
    <property type="entry name" value="Growth factor receptor domain"/>
    <property type="match status" value="3"/>
</dbReference>
<name>Q675S4_OIKDI</name>